<dbReference type="STRING" id="351675.SAMN05421680_11954"/>
<reference evidence="1 4" key="3">
    <citation type="journal article" date="2017" name="Nat. Microbiol.">
        <title>Natural product diversity associated with the nematode symbionts Photorhabdus and Xenorhabdus.</title>
        <authorList>
            <person name="Tobias N.J."/>
            <person name="Wolff H."/>
            <person name="Djahanschiri B."/>
            <person name="Grundmann F."/>
            <person name="Kronenwerth M."/>
            <person name="Shi Y.M."/>
            <person name="Simonyi S."/>
            <person name="Grun P."/>
            <person name="Shapiro-Ilan D."/>
            <person name="Pidot S.J."/>
            <person name="Stinear T.P."/>
            <person name="Ebersberger I."/>
            <person name="Bode H.B."/>
        </authorList>
    </citation>
    <scope>NUCLEOTIDE SEQUENCE [LARGE SCALE GENOMIC DNA]</scope>
    <source>
        <strain evidence="1 4">DSM 17908</strain>
    </source>
</reference>
<gene>
    <name evidence="2" type="ORF">SAMN05421680_11954</name>
    <name evidence="1" type="ORF">Xmau_03850</name>
</gene>
<dbReference type="AlphaFoldDB" id="A0A1I3V7L0"/>
<protein>
    <submittedName>
        <fullName evidence="1">TraT protein</fullName>
    </submittedName>
</protein>
<evidence type="ECO:0000313" key="1">
    <source>
        <dbReference type="EMBL" id="PHM37632.1"/>
    </source>
</evidence>
<proteinExistence type="predicted"/>
<accession>A0A1I3V7L0</accession>
<dbReference type="OrthoDB" id="6696486at2"/>
<evidence type="ECO:0000313" key="2">
    <source>
        <dbReference type="EMBL" id="SFJ90336.1"/>
    </source>
</evidence>
<dbReference type="RefSeq" id="WP_092512810.1">
    <property type="nucleotide sequence ID" value="NZ_CAWNQB010000013.1"/>
</dbReference>
<sequence>MLIFSISRHIMGHTISIQQQQKLNDIAKKSGHHCEFCGYESQNNSAIFRDNNPLNTQPNNLSVADPLCQAWRQLDTVTAEAGAIVYLPALNPEDVNHLQRAIVQALDSDDESYQKDAKALLNWLTSYEKPVQQIWGTSHPQAFGEAIKRITDDNRPTLLERWRYLALVLHPAQLKGKLAATTLETSTTWWGHLYRDYCSRN</sequence>
<reference evidence="3" key="2">
    <citation type="submission" date="2016-10" db="EMBL/GenBank/DDBJ databases">
        <authorList>
            <person name="Varghese N."/>
            <person name="Submissions S."/>
        </authorList>
    </citation>
    <scope>NUCLEOTIDE SEQUENCE [LARGE SCALE GENOMIC DNA]</scope>
    <source>
        <strain evidence="3">DSM 17908</strain>
    </source>
</reference>
<dbReference type="EMBL" id="NITY01000020">
    <property type="protein sequence ID" value="PHM37632.1"/>
    <property type="molecule type" value="Genomic_DNA"/>
</dbReference>
<dbReference type="Proteomes" id="UP000224607">
    <property type="component" value="Unassembled WGS sequence"/>
</dbReference>
<keyword evidence="4" id="KW-1185">Reference proteome</keyword>
<dbReference type="EMBL" id="FORG01000019">
    <property type="protein sequence ID" value="SFJ90336.1"/>
    <property type="molecule type" value="Genomic_DNA"/>
</dbReference>
<organism evidence="2 3">
    <name type="scientific">Xenorhabdus mauleonii</name>
    <dbReference type="NCBI Taxonomy" id="351675"/>
    <lineage>
        <taxon>Bacteria</taxon>
        <taxon>Pseudomonadati</taxon>
        <taxon>Pseudomonadota</taxon>
        <taxon>Gammaproteobacteria</taxon>
        <taxon>Enterobacterales</taxon>
        <taxon>Morganellaceae</taxon>
        <taxon>Xenorhabdus</taxon>
    </lineage>
</organism>
<reference evidence="2" key="1">
    <citation type="submission" date="2016-10" db="EMBL/GenBank/DDBJ databases">
        <authorList>
            <person name="de Groot N.N."/>
        </authorList>
    </citation>
    <scope>NUCLEOTIDE SEQUENCE [LARGE SCALE GENOMIC DNA]</scope>
    <source>
        <strain evidence="2">DSM 17908</strain>
    </source>
</reference>
<name>A0A1I3V7L0_9GAMM</name>
<evidence type="ECO:0000313" key="3">
    <source>
        <dbReference type="Proteomes" id="UP000198919"/>
    </source>
</evidence>
<dbReference type="Proteomes" id="UP000198919">
    <property type="component" value="Unassembled WGS sequence"/>
</dbReference>
<evidence type="ECO:0000313" key="4">
    <source>
        <dbReference type="Proteomes" id="UP000224607"/>
    </source>
</evidence>